<evidence type="ECO:0000256" key="2">
    <source>
        <dbReference type="ARBA" id="ARBA00007992"/>
    </source>
</evidence>
<keyword evidence="5" id="KW-0560">Oxidoreductase</keyword>
<evidence type="ECO:0000256" key="4">
    <source>
        <dbReference type="ARBA" id="ARBA00022827"/>
    </source>
</evidence>
<dbReference type="GeneID" id="30025599"/>
<dbReference type="RefSeq" id="XP_018699920.1">
    <property type="nucleotide sequence ID" value="XM_018852910.1"/>
</dbReference>
<dbReference type="PANTHER" id="PTHR47356:SF2">
    <property type="entry name" value="FAD-BINDING DOMAIN-CONTAINING PROTEIN-RELATED"/>
    <property type="match status" value="1"/>
</dbReference>
<evidence type="ECO:0000256" key="1">
    <source>
        <dbReference type="ARBA" id="ARBA00001974"/>
    </source>
</evidence>
<feature type="domain" description="FAD-binding" evidence="7">
    <location>
        <begin position="267"/>
        <end position="344"/>
    </location>
</feature>
<feature type="domain" description="FAD-binding" evidence="7">
    <location>
        <begin position="9"/>
        <end position="172"/>
    </location>
</feature>
<dbReference type="GO" id="GO:0071949">
    <property type="term" value="F:FAD binding"/>
    <property type="evidence" value="ECO:0007669"/>
    <property type="project" value="InterPro"/>
</dbReference>
<dbReference type="AlphaFoldDB" id="A0A167KST1"/>
<keyword evidence="6 8" id="KW-0503">Monooxygenase</keyword>
<dbReference type="STRING" id="1081104.A0A167KST1"/>
<dbReference type="GO" id="GO:0004497">
    <property type="term" value="F:monooxygenase activity"/>
    <property type="evidence" value="ECO:0007669"/>
    <property type="project" value="UniProtKB-KW"/>
</dbReference>
<organism evidence="8 9">
    <name type="scientific">Cordyceps fumosorosea (strain ARSEF 2679)</name>
    <name type="common">Isaria fumosorosea</name>
    <dbReference type="NCBI Taxonomy" id="1081104"/>
    <lineage>
        <taxon>Eukaryota</taxon>
        <taxon>Fungi</taxon>
        <taxon>Dikarya</taxon>
        <taxon>Ascomycota</taxon>
        <taxon>Pezizomycotina</taxon>
        <taxon>Sordariomycetes</taxon>
        <taxon>Hypocreomycetidae</taxon>
        <taxon>Hypocreales</taxon>
        <taxon>Cordycipitaceae</taxon>
        <taxon>Cordyceps</taxon>
    </lineage>
</organism>
<sequence length="443" mass="49199">MQTDTNRFKAIIIGGGPVGLAAAHALHLANIDFVLLERRPSIIEDKGASLIVHAHTLRVFHQFGILDELLAHGSELSHHLSFTASGHVFNEGRRYLQIRENHGHGPVACHRAELVEAMYNGLPAAARAKILTNKKLCKIQQTEDGVTVACADGSLFVGDIVIGADGVHSKTRGLMRDLALAQDPSRPWDPEHPYTATYKLLFGSFPSPSPPGQGYDIQDKGKAIMYFSGPKRGWFFLYKKLPKPVRERTTYSDEDVAAMAQEFADFPLTREHKVKDVLPHMLGSGLTNLDEGLVKNWSFGRIVLAGDSCHKMTTHLGLGFNHGIQDVVVLCNNLVKALNETAGRSPDSSTLSLLFQDYAAHRMSSLSSLQGDIVKSGLETRMHAWENWGYRILSRYLSVPLLIEDLFMRFIMAPEFRKGCVLDYVPKEERMKGSISWIHPLPV</sequence>
<reference evidence="8 9" key="1">
    <citation type="journal article" date="2016" name="Genome Biol. Evol.">
        <title>Divergent and convergent evolution of fungal pathogenicity.</title>
        <authorList>
            <person name="Shang Y."/>
            <person name="Xiao G."/>
            <person name="Zheng P."/>
            <person name="Cen K."/>
            <person name="Zhan S."/>
            <person name="Wang C."/>
        </authorList>
    </citation>
    <scope>NUCLEOTIDE SEQUENCE [LARGE SCALE GENOMIC DNA]</scope>
    <source>
        <strain evidence="8 9">ARSEF 2679</strain>
    </source>
</reference>
<dbReference type="PANTHER" id="PTHR47356">
    <property type="entry name" value="FAD-DEPENDENT MONOOXYGENASE ASQG-RELATED"/>
    <property type="match status" value="1"/>
</dbReference>
<accession>A0A167KST1</accession>
<evidence type="ECO:0000256" key="6">
    <source>
        <dbReference type="ARBA" id="ARBA00023033"/>
    </source>
</evidence>
<dbReference type="PRINTS" id="PR00420">
    <property type="entry name" value="RNGMNOXGNASE"/>
</dbReference>
<dbReference type="InterPro" id="IPR002938">
    <property type="entry name" value="FAD-bd"/>
</dbReference>
<gene>
    <name evidence="8" type="ORF">ISF_09307</name>
</gene>
<dbReference type="SUPFAM" id="SSF51905">
    <property type="entry name" value="FAD/NAD(P)-binding domain"/>
    <property type="match status" value="1"/>
</dbReference>
<comment type="caution">
    <text evidence="8">The sequence shown here is derived from an EMBL/GenBank/DDBJ whole genome shotgun (WGS) entry which is preliminary data.</text>
</comment>
<dbReference type="Gene3D" id="3.50.50.60">
    <property type="entry name" value="FAD/NAD(P)-binding domain"/>
    <property type="match status" value="1"/>
</dbReference>
<keyword evidence="4" id="KW-0274">FAD</keyword>
<comment type="similarity">
    <text evidence="2">Belongs to the paxM FAD-dependent monooxygenase family.</text>
</comment>
<evidence type="ECO:0000259" key="7">
    <source>
        <dbReference type="Pfam" id="PF01494"/>
    </source>
</evidence>
<dbReference type="OrthoDB" id="4870534at2759"/>
<keyword evidence="9" id="KW-1185">Reference proteome</keyword>
<dbReference type="Proteomes" id="UP000076744">
    <property type="component" value="Unassembled WGS sequence"/>
</dbReference>
<comment type="cofactor">
    <cofactor evidence="1">
        <name>FAD</name>
        <dbReference type="ChEBI" id="CHEBI:57692"/>
    </cofactor>
</comment>
<dbReference type="Pfam" id="PF01494">
    <property type="entry name" value="FAD_binding_3"/>
    <property type="match status" value="2"/>
</dbReference>
<protein>
    <submittedName>
        <fullName evidence="8">Monooxygenase, FAD-binding protein</fullName>
    </submittedName>
</protein>
<dbReference type="InterPro" id="IPR050562">
    <property type="entry name" value="FAD_mOase_fung"/>
</dbReference>
<dbReference type="EMBL" id="AZHB01000045">
    <property type="protein sequence ID" value="OAA52143.1"/>
    <property type="molecule type" value="Genomic_DNA"/>
</dbReference>
<evidence type="ECO:0000313" key="9">
    <source>
        <dbReference type="Proteomes" id="UP000076744"/>
    </source>
</evidence>
<keyword evidence="3" id="KW-0285">Flavoprotein</keyword>
<proteinExistence type="inferred from homology"/>
<dbReference type="InterPro" id="IPR036188">
    <property type="entry name" value="FAD/NAD-bd_sf"/>
</dbReference>
<name>A0A167KST1_CORFA</name>
<evidence type="ECO:0000256" key="5">
    <source>
        <dbReference type="ARBA" id="ARBA00023002"/>
    </source>
</evidence>
<evidence type="ECO:0000256" key="3">
    <source>
        <dbReference type="ARBA" id="ARBA00022630"/>
    </source>
</evidence>
<evidence type="ECO:0000313" key="8">
    <source>
        <dbReference type="EMBL" id="OAA52143.1"/>
    </source>
</evidence>